<keyword evidence="5" id="KW-1134">Transmembrane beta strand</keyword>
<keyword evidence="8" id="KW-0812">Transmembrane</keyword>
<dbReference type="Gene3D" id="2.40.10.120">
    <property type="match status" value="1"/>
</dbReference>
<dbReference type="SUPFAM" id="SSF51126">
    <property type="entry name" value="Pectin lyase-like"/>
    <property type="match status" value="1"/>
</dbReference>
<sequence>MKYDLLVGVISLCTFSAEAGVMNENVPVQEYRDFAENLGKYKPGAENVEVFNIDGTSAGFLPFSIPDFSSAAKTGYTTLIASSYVTTVKHNGWYENTNFATGAKYSNDYLVINYNNHPTEDFSAARLNKVVTEVAPVEMVDPADVYDKRNTGRYTYFARVGAGYQYQIDSTGQHLNLLTPNTYAWKSAGTLKPSQISQNGITWINNDTSSPLDIAGSSGDSGSQILVYDNVDKKWKMYGVLTAGILVENGATHTSKTNALALQTDFINSIFAQNTDPDVTDVAASGDIHWTGTGAVGDIVQGDSVWKWHGADPDLPGQFILTIEDIIAGNVGTDVRNPSLDASKDLRFNGEGGLIVLDASINQGAGKLQFSNDYRVVSAEGAGNTWMGGGIEVDASKTVDWEVKGVAGDSLHKVGAGTLYVNATGDNLGALNVGDGTVVLAQQDDSAGHHQAFSSVTIVSGRPTVRLGGESQVASDQIFFGYRGGVLDLNGYDMSFTTINHSDAGATIINANTDDRSTLTLANTKSETFMGQLGSPENPSGMNVILNSTKSANNYSLTGGAYLNDLTVLNGGLTLAGKQTPHAGGVVFSNDWIDETYQIATLKLNQGGLLTLGEHGTLESDITLGENSTLQMHSRSTLAGNVMLSDNATLSVIAGSASDKSTVGAANAIITAALEGTGSLIKDGWGTLLMYSDNTFSGGTTVKNGDFVLEGSLTSTLTLENGTSFSGNASIADLIMKDNVVLAPYYDHDQAATDSISPATMRVNGNLSAGDNDVINLRARLNPDDLQYDRLLIDGDVISAGKPIMVSVTPDGSGIFTDSDNDGVADNQEGISLIQVGGNAGKNTFALAGEYVARGAYAYTLYAFAPGRSSADQRAVAGSGGQYWDYRLQNRMLSENDNTEPTADPIPDPDDGGTTPIPDPDDGGTTPIPDPDDGDTTPIPDPDDGDTTPIPDPDDDGVAPTPENSDSRSAVTPQVSSYLSLPSALLSYSNRLNTSFHDQALLLDDKRVNIFFQYLNGEDTYHSGQSFKDYGYDYKQKQEGWLFGGKVLQREDERQSLGLNFGLSRAELDVTPDAADGDSKTHYTAWGLSTLLVYKQTDGLLAEWELDAAKYDGTVSTDLRGGDVADINAKSFGTTLDLGYPFTFGQHQLTPLIGAGVQYLKVDDFNDVDGAHVDYDNIVRPTGHIGLRYRYDWDTLKAGKWAFIASTRLTKDFSNDGTVAIGDVHSAECSDFSTGVPGSTALLDVGLVNTFMPNVSLSVGGQYQKRLEAEGIDYWQVTTGIKISF</sequence>
<dbReference type="SMART" id="SM00869">
    <property type="entry name" value="Autotransporter"/>
    <property type="match status" value="1"/>
</dbReference>
<comment type="subcellular location">
    <subcellularLocation>
        <location evidence="3">Cell outer membrane</location>
        <topology evidence="3">Multi-pass membrane protein</topology>
    </subcellularLocation>
    <subcellularLocation>
        <location evidence="1">Cell surface</location>
    </subcellularLocation>
    <subcellularLocation>
        <location evidence="2">Periplasm</location>
    </subcellularLocation>
    <subcellularLocation>
        <location evidence="4">Secreted</location>
    </subcellularLocation>
</comment>
<organism evidence="20 21">
    <name type="scientific">Rahnella laticis</name>
    <dbReference type="NCBI Taxonomy" id="2787622"/>
    <lineage>
        <taxon>Bacteria</taxon>
        <taxon>Pseudomonadati</taxon>
        <taxon>Pseudomonadota</taxon>
        <taxon>Gammaproteobacteria</taxon>
        <taxon>Enterobacterales</taxon>
        <taxon>Yersiniaceae</taxon>
        <taxon>Rahnella</taxon>
    </lineage>
</organism>
<feature type="domain" description="Peptidase S6" evidence="19">
    <location>
        <begin position="20"/>
        <end position="269"/>
    </location>
</feature>
<dbReference type="InterPro" id="IPR036709">
    <property type="entry name" value="Autotransporte_beta_dom_sf"/>
</dbReference>
<dbReference type="InterPro" id="IPR012332">
    <property type="entry name" value="Autotransporter_pectin_lyase_C"/>
</dbReference>
<accession>A0ABS0EBS5</accession>
<keyword evidence="21" id="KW-1185">Reference proteome</keyword>
<gene>
    <name evidence="20" type="ORF">IV433_24280</name>
</gene>
<evidence type="ECO:0000256" key="4">
    <source>
        <dbReference type="ARBA" id="ARBA00004613"/>
    </source>
</evidence>
<dbReference type="Pfam" id="PF02395">
    <property type="entry name" value="Peptidase_S6"/>
    <property type="match status" value="1"/>
</dbReference>
<evidence type="ECO:0000256" key="16">
    <source>
        <dbReference type="ARBA" id="ARBA00023237"/>
    </source>
</evidence>
<keyword evidence="12" id="KW-0720">Serine protease</keyword>
<dbReference type="InterPro" id="IPR005546">
    <property type="entry name" value="Autotransporte_beta"/>
</dbReference>
<dbReference type="PROSITE" id="PS51691">
    <property type="entry name" value="PEPTIDASE_S6"/>
    <property type="match status" value="1"/>
</dbReference>
<dbReference type="RefSeq" id="WP_195816334.1">
    <property type="nucleotide sequence ID" value="NZ_JADOBI010000017.1"/>
</dbReference>
<dbReference type="InterPro" id="IPR000710">
    <property type="entry name" value="Peptidase_S6"/>
</dbReference>
<keyword evidence="13" id="KW-0843">Virulence</keyword>
<evidence type="ECO:0000256" key="10">
    <source>
        <dbReference type="ARBA" id="ARBA00022764"/>
    </source>
</evidence>
<dbReference type="Gene3D" id="2.40.128.130">
    <property type="entry name" value="Autotransporter beta-domain"/>
    <property type="match status" value="1"/>
</dbReference>
<evidence type="ECO:0000256" key="1">
    <source>
        <dbReference type="ARBA" id="ARBA00004241"/>
    </source>
</evidence>
<evidence type="ECO:0000313" key="20">
    <source>
        <dbReference type="EMBL" id="MBF7982526.1"/>
    </source>
</evidence>
<dbReference type="Pfam" id="PF18883">
    <property type="entry name" value="AC_1"/>
    <property type="match status" value="1"/>
</dbReference>
<dbReference type="InterPro" id="IPR030396">
    <property type="entry name" value="Peptidase_S6_dom"/>
</dbReference>
<evidence type="ECO:0000256" key="14">
    <source>
        <dbReference type="ARBA" id="ARBA00023136"/>
    </source>
</evidence>
<proteinExistence type="predicted"/>
<keyword evidence="11" id="KW-0378">Hydrolase</keyword>
<evidence type="ECO:0000256" key="5">
    <source>
        <dbReference type="ARBA" id="ARBA00022452"/>
    </source>
</evidence>
<evidence type="ECO:0000256" key="17">
    <source>
        <dbReference type="SAM" id="MobiDB-lite"/>
    </source>
</evidence>
<keyword evidence="16" id="KW-0998">Cell outer membrane</keyword>
<evidence type="ECO:0000256" key="12">
    <source>
        <dbReference type="ARBA" id="ARBA00022825"/>
    </source>
</evidence>
<dbReference type="PRINTS" id="PR00921">
    <property type="entry name" value="IGASERPTASE"/>
</dbReference>
<keyword evidence="7" id="KW-0645">Protease</keyword>
<feature type="domain" description="Autotransporter" evidence="18">
    <location>
        <begin position="1003"/>
        <end position="1285"/>
    </location>
</feature>
<feature type="compositionally biased region" description="Polar residues" evidence="17">
    <location>
        <begin position="962"/>
        <end position="974"/>
    </location>
</feature>
<dbReference type="Gene3D" id="2.160.20.20">
    <property type="match status" value="1"/>
</dbReference>
<comment type="caution">
    <text evidence="20">The sequence shown here is derived from an EMBL/GenBank/DDBJ whole genome shotgun (WGS) entry which is preliminary data.</text>
</comment>
<evidence type="ECO:0000256" key="7">
    <source>
        <dbReference type="ARBA" id="ARBA00022670"/>
    </source>
</evidence>
<dbReference type="InterPro" id="IPR013425">
    <property type="entry name" value="Autotrns_rpt"/>
</dbReference>
<protein>
    <submittedName>
        <fullName evidence="20">Autotransporter outer membrane beta-barrel domain-containing protein</fullName>
    </submittedName>
</protein>
<reference evidence="20 21" key="1">
    <citation type="submission" date="2020-11" db="EMBL/GenBank/DDBJ databases">
        <title>Taxonomic investigation of Rahnella strains.</title>
        <authorList>
            <person name="Lee S.D."/>
        </authorList>
    </citation>
    <scope>NUCLEOTIDE SEQUENCE [LARGE SCALE GENOMIC DNA]</scope>
    <source>
        <strain evidence="20 21">SAP-17</strain>
    </source>
</reference>
<name>A0ABS0EBS5_9GAMM</name>
<evidence type="ECO:0000256" key="15">
    <source>
        <dbReference type="ARBA" id="ARBA00023145"/>
    </source>
</evidence>
<keyword evidence="9" id="KW-0732">Signal</keyword>
<evidence type="ECO:0000256" key="9">
    <source>
        <dbReference type="ARBA" id="ARBA00022729"/>
    </source>
</evidence>
<dbReference type="Pfam" id="PF24078">
    <property type="entry name" value="Beta-sol_PIC_HAP1_IgA0_2nd"/>
    <property type="match status" value="1"/>
</dbReference>
<evidence type="ECO:0000256" key="11">
    <source>
        <dbReference type="ARBA" id="ARBA00022801"/>
    </source>
</evidence>
<dbReference type="SUPFAM" id="SSF103515">
    <property type="entry name" value="Autotransporter"/>
    <property type="match status" value="1"/>
</dbReference>
<evidence type="ECO:0000259" key="18">
    <source>
        <dbReference type="PROSITE" id="PS51208"/>
    </source>
</evidence>
<keyword evidence="6" id="KW-0964">Secreted</keyword>
<evidence type="ECO:0000256" key="6">
    <source>
        <dbReference type="ARBA" id="ARBA00022525"/>
    </source>
</evidence>
<keyword evidence="14" id="KW-0472">Membrane</keyword>
<evidence type="ECO:0000256" key="2">
    <source>
        <dbReference type="ARBA" id="ARBA00004418"/>
    </source>
</evidence>
<dbReference type="EMBL" id="JADOBI010000017">
    <property type="protein sequence ID" value="MBF7982526.1"/>
    <property type="molecule type" value="Genomic_DNA"/>
</dbReference>
<dbReference type="NCBIfam" id="TIGR02601">
    <property type="entry name" value="autotrns_rpt"/>
    <property type="match status" value="1"/>
</dbReference>
<evidence type="ECO:0000256" key="8">
    <source>
        <dbReference type="ARBA" id="ARBA00022692"/>
    </source>
</evidence>
<keyword evidence="15" id="KW-0865">Zymogen</keyword>
<dbReference type="Proteomes" id="UP000636811">
    <property type="component" value="Unassembled WGS sequence"/>
</dbReference>
<evidence type="ECO:0000259" key="19">
    <source>
        <dbReference type="PROSITE" id="PS51691"/>
    </source>
</evidence>
<feature type="region of interest" description="Disordered" evidence="17">
    <location>
        <begin position="895"/>
        <end position="974"/>
    </location>
</feature>
<evidence type="ECO:0000256" key="13">
    <source>
        <dbReference type="ARBA" id="ARBA00023026"/>
    </source>
</evidence>
<evidence type="ECO:0000313" key="21">
    <source>
        <dbReference type="Proteomes" id="UP000636811"/>
    </source>
</evidence>
<evidence type="ECO:0000256" key="3">
    <source>
        <dbReference type="ARBA" id="ARBA00004571"/>
    </source>
</evidence>
<dbReference type="InterPro" id="IPR043990">
    <property type="entry name" value="AC_1"/>
</dbReference>
<dbReference type="InterPro" id="IPR057393">
    <property type="entry name" value="PIC_HAP1_IgA0_b-sol2"/>
</dbReference>
<dbReference type="InterPro" id="IPR011050">
    <property type="entry name" value="Pectin_lyase_fold/virulence"/>
</dbReference>
<feature type="compositionally biased region" description="Acidic residues" evidence="17">
    <location>
        <begin position="930"/>
        <end position="957"/>
    </location>
</feature>
<keyword evidence="10" id="KW-0574">Periplasm</keyword>
<dbReference type="PROSITE" id="PS51208">
    <property type="entry name" value="AUTOTRANSPORTER"/>
    <property type="match status" value="1"/>
</dbReference>